<evidence type="ECO:0000256" key="1">
    <source>
        <dbReference type="SAM" id="MobiDB-lite"/>
    </source>
</evidence>
<protein>
    <submittedName>
        <fullName evidence="2">Uncharacterized protein</fullName>
    </submittedName>
</protein>
<proteinExistence type="predicted"/>
<dbReference type="AlphaFoldDB" id="A0A0F9HV39"/>
<gene>
    <name evidence="2" type="ORF">LCGC14_1657300</name>
</gene>
<feature type="non-terminal residue" evidence="2">
    <location>
        <position position="1"/>
    </location>
</feature>
<accession>A0A0F9HV39</accession>
<sequence length="336" mass="36856">EAAGEISQEDVTAGLTADVTGRTPLTPGQQAKDDLTAIIFKGATEIINELPEDEAKKVKLREALPSALFEADRVQAQKDRKEIAQMQIDAQTLERANERTAAFRRSIAARWVERTKAGTDEVWERFLYDPDAGRRARGLLDGSIAPVDESDVRLLEVATAFSRESQVSKIAEESSVRTQIRTLIDRIEEKDSFGSFVLERTVREAYLNQLNDAFAELTSLTEGRIPLSVGNIKERGTFGRIFGAGNQPLKIIDESGNEVDLSVIAPGAPLTEPPPAQAPATQAPLELNFETVDVSKLSPITRRNLIKIMNGEGSFEELQAFDPAGAQTILDARRGR</sequence>
<organism evidence="2">
    <name type="scientific">marine sediment metagenome</name>
    <dbReference type="NCBI Taxonomy" id="412755"/>
    <lineage>
        <taxon>unclassified sequences</taxon>
        <taxon>metagenomes</taxon>
        <taxon>ecological metagenomes</taxon>
    </lineage>
</organism>
<dbReference type="EMBL" id="LAZR01014029">
    <property type="protein sequence ID" value="KKM19276.1"/>
    <property type="molecule type" value="Genomic_DNA"/>
</dbReference>
<evidence type="ECO:0000313" key="2">
    <source>
        <dbReference type="EMBL" id="KKM19276.1"/>
    </source>
</evidence>
<name>A0A0F9HV39_9ZZZZ</name>
<comment type="caution">
    <text evidence="2">The sequence shown here is derived from an EMBL/GenBank/DDBJ whole genome shotgun (WGS) entry which is preliminary data.</text>
</comment>
<feature type="region of interest" description="Disordered" evidence="1">
    <location>
        <begin position="1"/>
        <end position="28"/>
    </location>
</feature>
<reference evidence="2" key="1">
    <citation type="journal article" date="2015" name="Nature">
        <title>Complex archaea that bridge the gap between prokaryotes and eukaryotes.</title>
        <authorList>
            <person name="Spang A."/>
            <person name="Saw J.H."/>
            <person name="Jorgensen S.L."/>
            <person name="Zaremba-Niedzwiedzka K."/>
            <person name="Martijn J."/>
            <person name="Lind A.E."/>
            <person name="van Eijk R."/>
            <person name="Schleper C."/>
            <person name="Guy L."/>
            <person name="Ettema T.J."/>
        </authorList>
    </citation>
    <scope>NUCLEOTIDE SEQUENCE</scope>
</reference>